<evidence type="ECO:0000256" key="8">
    <source>
        <dbReference type="ARBA" id="ARBA00023254"/>
    </source>
</evidence>
<protein>
    <recommendedName>
        <fullName evidence="10">HORMA domain-containing protein</fullName>
    </recommendedName>
</protein>
<dbReference type="Gene3D" id="3.30.40.10">
    <property type="entry name" value="Zinc/RING finger domain, C3HC4 (zinc finger)"/>
    <property type="match status" value="1"/>
</dbReference>
<dbReference type="PANTHER" id="PTHR48225:SF7">
    <property type="entry name" value="MEIOSIS-SPECIFIC PROTEIN HOP1"/>
    <property type="match status" value="1"/>
</dbReference>
<dbReference type="InterPro" id="IPR003511">
    <property type="entry name" value="HORMA_dom"/>
</dbReference>
<dbReference type="Proteomes" id="UP000620104">
    <property type="component" value="Unassembled WGS sequence"/>
</dbReference>
<evidence type="ECO:0000256" key="2">
    <source>
        <dbReference type="ARBA" id="ARBA00004286"/>
    </source>
</evidence>
<feature type="region of interest" description="Disordered" evidence="9">
    <location>
        <begin position="410"/>
        <end position="429"/>
    </location>
</feature>
<organism evidence="11 12">
    <name type="scientific">Naganishia liquefaciens</name>
    <dbReference type="NCBI Taxonomy" id="104408"/>
    <lineage>
        <taxon>Eukaryota</taxon>
        <taxon>Fungi</taxon>
        <taxon>Dikarya</taxon>
        <taxon>Basidiomycota</taxon>
        <taxon>Agaricomycotina</taxon>
        <taxon>Tremellomycetes</taxon>
        <taxon>Filobasidiales</taxon>
        <taxon>Filobasidiaceae</taxon>
        <taxon>Naganishia</taxon>
    </lineage>
</organism>
<dbReference type="GO" id="GO:0005694">
    <property type="term" value="C:chromosome"/>
    <property type="evidence" value="ECO:0007669"/>
    <property type="project" value="UniProtKB-SubCell"/>
</dbReference>
<keyword evidence="3" id="KW-0158">Chromosome</keyword>
<dbReference type="InterPro" id="IPR036570">
    <property type="entry name" value="HORMA_dom_sf"/>
</dbReference>
<feature type="compositionally biased region" description="Polar residues" evidence="9">
    <location>
        <begin position="104"/>
        <end position="117"/>
    </location>
</feature>
<dbReference type="GO" id="GO:0008270">
    <property type="term" value="F:zinc ion binding"/>
    <property type="evidence" value="ECO:0007669"/>
    <property type="project" value="UniProtKB-KW"/>
</dbReference>
<evidence type="ECO:0000313" key="12">
    <source>
        <dbReference type="Proteomes" id="UP000620104"/>
    </source>
</evidence>
<dbReference type="PANTHER" id="PTHR48225">
    <property type="entry name" value="HORMA DOMAIN-CONTAINING PROTEIN 1"/>
    <property type="match status" value="1"/>
</dbReference>
<keyword evidence="4" id="KW-0479">Metal-binding</keyword>
<comment type="caution">
    <text evidence="11">The sequence shown here is derived from an EMBL/GenBank/DDBJ whole genome shotgun (WGS) entry which is preliminary data.</text>
</comment>
<evidence type="ECO:0000256" key="7">
    <source>
        <dbReference type="ARBA" id="ARBA00023242"/>
    </source>
</evidence>
<evidence type="ECO:0000256" key="4">
    <source>
        <dbReference type="ARBA" id="ARBA00022723"/>
    </source>
</evidence>
<dbReference type="PROSITE" id="PS01359">
    <property type="entry name" value="ZF_PHD_1"/>
    <property type="match status" value="1"/>
</dbReference>
<evidence type="ECO:0000256" key="6">
    <source>
        <dbReference type="ARBA" id="ARBA00022833"/>
    </source>
</evidence>
<dbReference type="InterPro" id="IPR011011">
    <property type="entry name" value="Znf_FYVE_PHD"/>
</dbReference>
<dbReference type="Pfam" id="PF02301">
    <property type="entry name" value="HORMA"/>
    <property type="match status" value="1"/>
</dbReference>
<dbReference type="SMART" id="SM00249">
    <property type="entry name" value="PHD"/>
    <property type="match status" value="1"/>
</dbReference>
<dbReference type="PROSITE" id="PS50815">
    <property type="entry name" value="HORMA"/>
    <property type="match status" value="1"/>
</dbReference>
<proteinExistence type="predicted"/>
<keyword evidence="5" id="KW-0863">Zinc-finger</keyword>
<dbReference type="SUPFAM" id="SSF56019">
    <property type="entry name" value="The spindle assembly checkpoint protein mad2"/>
    <property type="match status" value="1"/>
</dbReference>
<keyword evidence="8" id="KW-0469">Meiosis</keyword>
<dbReference type="Gene3D" id="3.30.900.10">
    <property type="entry name" value="HORMA domain"/>
    <property type="match status" value="1"/>
</dbReference>
<evidence type="ECO:0000256" key="9">
    <source>
        <dbReference type="SAM" id="MobiDB-lite"/>
    </source>
</evidence>
<keyword evidence="7" id="KW-0539">Nucleus</keyword>
<accession>A0A8H3TX75</accession>
<feature type="domain" description="HORMA" evidence="10">
    <location>
        <begin position="53"/>
        <end position="344"/>
    </location>
</feature>
<keyword evidence="12" id="KW-1185">Reference proteome</keyword>
<evidence type="ECO:0000259" key="10">
    <source>
        <dbReference type="PROSITE" id="PS50815"/>
    </source>
</evidence>
<dbReference type="GO" id="GO:0051598">
    <property type="term" value="P:meiotic recombination checkpoint signaling"/>
    <property type="evidence" value="ECO:0007669"/>
    <property type="project" value="TreeGrafter"/>
</dbReference>
<feature type="region of interest" description="Disordered" evidence="9">
    <location>
        <begin position="593"/>
        <end position="622"/>
    </location>
</feature>
<sequence>MPVAVRKRRQDQKATANKQSIRTANTGENLRTKHQSSKTAITISHDQALMNLQQSNQIVKTMLDATFGCMTFLRGLLPEGNFEDVQIAAPDPGPNLRSERHEYGTSQSQNNDDSYGGSQVKGGKGLRIKKIKRGYSPEADKLLDWIVSSGLARALKTLMITPIWLLSKEVGVLEAVEKQYLKACVFAVYLDPEDPTNLVEALTINFHYPEVGNSGVKVPQFEIEDSIHNLHIGGSAGLANSTDSARGPDGMRLRSIGEVKRAIRKLIKSLIITCQSLGELPARRWVTMRLEYLDATPQNYEPPFFVPADQEQKLHFATKDVSQIPDKTSVGHLDTGFHSLSLKITSITEFIPRTLNTEEEEETYGGFAASADKTFDIGKKRRAEEATLRSDSAKRRVVWNALDNVEDRADIDPSYQDAEGEPDSQVPNKFSMTNSARPIGFRQPDGTILPCEHASIGDAVGVSHKLLYILIDVASANCLAKHNLQENMHSSQLVPTYVSNGRLGPDNVSPNGWTSNSDVIVSDVAKDVQPTAKVQGSGNHPVTSAIFPDRITLSQGSDTEMGIAFEADSAEKMTLGADSIGSFETAAARQQQTTTLKDVSHTAMNTPSRPRRATSSRKAAASASGQTGYQMCPCAANSEDEIMVQCEGCAVWYHIPCAGYLQEPDLPEKYECIICRLQTSGQVSTEKLEEVRNYLPTLTLERRALKKMYKKKKFENLHNMQREVGCDINDFRNLLARFEDMGFLEQKVTQVSRKINAKTRRTIQVKTFYTKNDSETMERYSAYFKPGGILELRACGISEATTVRWNKIDQMAEPKAVIPETAVLAVEKENIDPNIRSLVGTHAPKIIALPKPSRTAKAIPLPRPNARAVVEQDPPRTEASREIIALPKSNPRVAAAKLTTAAENATSQGLFRTAASIVVQNIETEEMGVKTSGEMNGFEEVTSATQAAVHKASVPEEDVDMGF</sequence>
<dbReference type="AlphaFoldDB" id="A0A8H3TX75"/>
<evidence type="ECO:0000313" key="11">
    <source>
        <dbReference type="EMBL" id="GHJ88488.1"/>
    </source>
</evidence>
<dbReference type="OrthoDB" id="1928087at2759"/>
<keyword evidence="6" id="KW-0862">Zinc</keyword>
<dbReference type="SUPFAM" id="SSF57903">
    <property type="entry name" value="FYVE/PHD zinc finger"/>
    <property type="match status" value="1"/>
</dbReference>
<evidence type="ECO:0000256" key="5">
    <source>
        <dbReference type="ARBA" id="ARBA00022771"/>
    </source>
</evidence>
<feature type="region of interest" description="Disordered" evidence="9">
    <location>
        <begin position="84"/>
        <end position="122"/>
    </location>
</feature>
<name>A0A8H3TX75_9TREE</name>
<dbReference type="EMBL" id="BLZA01000030">
    <property type="protein sequence ID" value="GHJ88488.1"/>
    <property type="molecule type" value="Genomic_DNA"/>
</dbReference>
<comment type="subcellular location">
    <subcellularLocation>
        <location evidence="2">Chromosome</location>
    </subcellularLocation>
    <subcellularLocation>
        <location evidence="1">Nucleus</location>
    </subcellularLocation>
</comment>
<dbReference type="GO" id="GO:0005634">
    <property type="term" value="C:nucleus"/>
    <property type="evidence" value="ECO:0007669"/>
    <property type="project" value="UniProtKB-SubCell"/>
</dbReference>
<reference evidence="11" key="1">
    <citation type="submission" date="2020-07" db="EMBL/GenBank/DDBJ databases">
        <title>Draft Genome Sequence of a Deep-Sea Yeast, Naganishia (Cryptococcus) liquefaciens strain N6.</title>
        <authorList>
            <person name="Han Y.W."/>
            <person name="Kajitani R."/>
            <person name="Morimoto H."/>
            <person name="Parhat M."/>
            <person name="Tsubouchi H."/>
            <person name="Bakenova O."/>
            <person name="Ogata M."/>
            <person name="Argunhan B."/>
            <person name="Aoki R."/>
            <person name="Kajiwara S."/>
            <person name="Itoh T."/>
            <person name="Iwasaki H."/>
        </authorList>
    </citation>
    <scope>NUCLEOTIDE SEQUENCE</scope>
    <source>
        <strain evidence="11">N6</strain>
    </source>
</reference>
<dbReference type="Pfam" id="PF20826">
    <property type="entry name" value="PHD_5"/>
    <property type="match status" value="1"/>
</dbReference>
<gene>
    <name evidence="11" type="ORF">NliqN6_4890</name>
</gene>
<dbReference type="GO" id="GO:0007130">
    <property type="term" value="P:synaptonemal complex assembly"/>
    <property type="evidence" value="ECO:0007669"/>
    <property type="project" value="TreeGrafter"/>
</dbReference>
<dbReference type="InterPro" id="IPR001965">
    <property type="entry name" value="Znf_PHD"/>
</dbReference>
<evidence type="ECO:0000256" key="3">
    <source>
        <dbReference type="ARBA" id="ARBA00022454"/>
    </source>
</evidence>
<evidence type="ECO:0000256" key="1">
    <source>
        <dbReference type="ARBA" id="ARBA00004123"/>
    </source>
</evidence>
<dbReference type="InterPro" id="IPR051294">
    <property type="entry name" value="HORMA_MeioticProgression"/>
</dbReference>
<dbReference type="InterPro" id="IPR013083">
    <property type="entry name" value="Znf_RING/FYVE/PHD"/>
</dbReference>
<dbReference type="InterPro" id="IPR019786">
    <property type="entry name" value="Zinc_finger_PHD-type_CS"/>
</dbReference>